<dbReference type="InterPro" id="IPR000674">
    <property type="entry name" value="Ald_Oxase/Xan_DH_a/b"/>
</dbReference>
<dbReference type="Pfam" id="PF01315">
    <property type="entry name" value="Ald_Xan_dh_C"/>
    <property type="match status" value="1"/>
</dbReference>
<dbReference type="KEGG" id="sbae:DSM104329_03689"/>
<sequence>MAADSAPHVGRRRLRVEDPRLLTGGGRFVDDVELPGMLHAAFVRSPHPHARILGIDTEAALALDGVHAVVTGADLAEVVQPFVSALERPEVRTLVRDVLTTDRVRHVGEAVAVVVASSRYLAEDGCDLVAVDWAPTPAVADPLAAMTPDAPQVDPDAPGNLVADIRLESGDVEGCFAGADHVFAKRLHAQRHWGAPLENDGVLASYVPATDELTMWCTTQTPHATQSLVADALGMPSAQVRVIAHDMGGGFGARARTSVEEAIVPAVSRLLGRPVKWIADRSETLAAGVHAKEMVVDLSVAVTNGRLTAMRADVISDAGAYSLFPFTSLVDAISAPAAMPGIYVPEALAYRTRSVLTNKSWSGPYRGIGQGVSQVVRELLVDEVARELEVDPIELRVRNMATGDGPHRTHTGFVYDGGSYVQALRAVQERMDYAGLRDEQRRRRAAGEEPYLGIGVGAYVEFSGWSGELGRAHGYPSDYYDSASVTVEPDGSVMVTTGAQSHGQSHETTLAQVAADALGVAPDEVTVREGDTATSVWGMGTWASRTAVIYGGAIMRAAGDVRGRMALLAGHMLECSPDDVEMRDGRVWVAGSPDAAIAFADVAGFAYFGTAMAGHAGTGGGRPGELDVALTSTRPYSPPQVFSNGAIGVVATVDPGTGVVAVERVAFVEDCGTMLNPMVVDGQIAGSVGQAIGAALFEELSYGDDGAFLSPTLQDYLLPTALDMPALDIGHLVSPSPVTEGGIKGMGEVGMVCGPAAIACAVADALAPLGVRIDRMPLDPDGVLDAIRRARD</sequence>
<dbReference type="InterPro" id="IPR016208">
    <property type="entry name" value="Ald_Oxase/xanthine_DH-like"/>
</dbReference>
<keyword evidence="6" id="KW-1185">Reference proteome</keyword>
<keyword evidence="1" id="KW-0500">Molybdenum</keyword>
<evidence type="ECO:0000256" key="2">
    <source>
        <dbReference type="ARBA" id="ARBA00023002"/>
    </source>
</evidence>
<dbReference type="Pfam" id="PF20256">
    <property type="entry name" value="MoCoBD_2"/>
    <property type="match status" value="1"/>
</dbReference>
<dbReference type="EC" id="1.17.5.2" evidence="5"/>
<organism evidence="5 6">
    <name type="scientific">Capillimicrobium parvum</name>
    <dbReference type="NCBI Taxonomy" id="2884022"/>
    <lineage>
        <taxon>Bacteria</taxon>
        <taxon>Bacillati</taxon>
        <taxon>Actinomycetota</taxon>
        <taxon>Thermoleophilia</taxon>
        <taxon>Solirubrobacterales</taxon>
        <taxon>Capillimicrobiaceae</taxon>
        <taxon>Capillimicrobium</taxon>
    </lineage>
</organism>
<dbReference type="InterPro" id="IPR008274">
    <property type="entry name" value="AldOxase/xan_DH_MoCoBD1"/>
</dbReference>
<reference evidence="5" key="1">
    <citation type="journal article" date="2022" name="Int. J. Syst. Evol. Microbiol.">
        <title>Pseudomonas aegrilactucae sp. nov. and Pseudomonas morbosilactucae sp. nov., pathogens causing bacterial rot of lettuce in Japan.</title>
        <authorList>
            <person name="Sawada H."/>
            <person name="Fujikawa T."/>
            <person name="Satou M."/>
        </authorList>
    </citation>
    <scope>NUCLEOTIDE SEQUENCE</scope>
    <source>
        <strain evidence="5">0166_1</strain>
    </source>
</reference>
<dbReference type="SUPFAM" id="SSF56003">
    <property type="entry name" value="Molybdenum cofactor-binding domain"/>
    <property type="match status" value="1"/>
</dbReference>
<dbReference type="FunFam" id="3.30.365.10:FF:000001">
    <property type="entry name" value="Xanthine dehydrogenase oxidase"/>
    <property type="match status" value="1"/>
</dbReference>
<proteinExistence type="predicted"/>
<evidence type="ECO:0000313" key="5">
    <source>
        <dbReference type="EMBL" id="UGS37274.1"/>
    </source>
</evidence>
<feature type="domain" description="Aldehyde oxidase/xanthine dehydrogenase a/b hammerhead" evidence="4">
    <location>
        <begin position="23"/>
        <end position="137"/>
    </location>
</feature>
<dbReference type="InterPro" id="IPR037165">
    <property type="entry name" value="AldOxase/xan_DH_Mopterin-bd_sf"/>
</dbReference>
<dbReference type="AlphaFoldDB" id="A0A9E7C220"/>
<evidence type="ECO:0000313" key="6">
    <source>
        <dbReference type="Proteomes" id="UP001162834"/>
    </source>
</evidence>
<dbReference type="InterPro" id="IPR036856">
    <property type="entry name" value="Ald_Oxase/Xan_DH_a/b_sf"/>
</dbReference>
<dbReference type="Pfam" id="PF02738">
    <property type="entry name" value="MoCoBD_1"/>
    <property type="match status" value="1"/>
</dbReference>
<dbReference type="GO" id="GO:0034875">
    <property type="term" value="F:caffeine oxidase activity"/>
    <property type="evidence" value="ECO:0007669"/>
    <property type="project" value="UniProtKB-EC"/>
</dbReference>
<dbReference type="SMART" id="SM01008">
    <property type="entry name" value="Ald_Xan_dh_C"/>
    <property type="match status" value="1"/>
</dbReference>
<dbReference type="Gene3D" id="3.30.365.10">
    <property type="entry name" value="Aldehyde oxidase/xanthine dehydrogenase, molybdopterin binding domain"/>
    <property type="match status" value="4"/>
</dbReference>
<dbReference type="Proteomes" id="UP001162834">
    <property type="component" value="Chromosome"/>
</dbReference>
<evidence type="ECO:0000256" key="1">
    <source>
        <dbReference type="ARBA" id="ARBA00022505"/>
    </source>
</evidence>
<dbReference type="SUPFAM" id="SSF54665">
    <property type="entry name" value="CO dehydrogenase molybdoprotein N-domain-like"/>
    <property type="match status" value="1"/>
</dbReference>
<dbReference type="EMBL" id="CP087164">
    <property type="protein sequence ID" value="UGS37274.1"/>
    <property type="molecule type" value="Genomic_DNA"/>
</dbReference>
<dbReference type="RefSeq" id="WP_259311331.1">
    <property type="nucleotide sequence ID" value="NZ_CP087164.1"/>
</dbReference>
<dbReference type="PANTHER" id="PTHR11908">
    <property type="entry name" value="XANTHINE DEHYDROGENASE"/>
    <property type="match status" value="1"/>
</dbReference>
<dbReference type="InterPro" id="IPR046867">
    <property type="entry name" value="AldOxase/xan_DH_MoCoBD2"/>
</dbReference>
<name>A0A9E7C220_9ACTN</name>
<dbReference type="GO" id="GO:0005506">
    <property type="term" value="F:iron ion binding"/>
    <property type="evidence" value="ECO:0007669"/>
    <property type="project" value="InterPro"/>
</dbReference>
<evidence type="ECO:0000259" key="4">
    <source>
        <dbReference type="SMART" id="SM01008"/>
    </source>
</evidence>
<dbReference type="Gene3D" id="3.90.1170.50">
    <property type="entry name" value="Aldehyde oxidase/xanthine dehydrogenase, a/b hammerhead"/>
    <property type="match status" value="1"/>
</dbReference>
<evidence type="ECO:0000256" key="3">
    <source>
        <dbReference type="ARBA" id="ARBA00053029"/>
    </source>
</evidence>
<accession>A0A9E7C220</accession>
<comment type="cofactor">
    <cofactor evidence="3">
        <name>Mo-molybdopterin cytosine dinucleotide</name>
        <dbReference type="ChEBI" id="CHEBI:71308"/>
    </cofactor>
</comment>
<protein>
    <submittedName>
        <fullName evidence="5">Caffeine dehydrogenase subunit alpha</fullName>
        <ecNumber evidence="5">1.17.5.2</ecNumber>
    </submittedName>
</protein>
<keyword evidence="2 5" id="KW-0560">Oxidoreductase</keyword>
<gene>
    <name evidence="5" type="primary">cdhA_5</name>
    <name evidence="5" type="ORF">DSM104329_03689</name>
</gene>
<dbReference type="PANTHER" id="PTHR11908:SF132">
    <property type="entry name" value="ALDEHYDE OXIDASE 1-RELATED"/>
    <property type="match status" value="1"/>
</dbReference>